<feature type="transmembrane region" description="Helical" evidence="6">
    <location>
        <begin position="391"/>
        <end position="414"/>
    </location>
</feature>
<dbReference type="InterPro" id="IPR020846">
    <property type="entry name" value="MFS_dom"/>
</dbReference>
<keyword evidence="4 6" id="KW-1133">Transmembrane helix</keyword>
<feature type="transmembrane region" description="Helical" evidence="6">
    <location>
        <begin position="137"/>
        <end position="159"/>
    </location>
</feature>
<dbReference type="PROSITE" id="PS50850">
    <property type="entry name" value="MFS"/>
    <property type="match status" value="1"/>
</dbReference>
<dbReference type="RefSeq" id="WP_161256174.1">
    <property type="nucleotide sequence ID" value="NZ_WXEY01000004.1"/>
</dbReference>
<dbReference type="PANTHER" id="PTHR23531">
    <property type="entry name" value="QUINOLENE RESISTANCE PROTEIN NORA"/>
    <property type="match status" value="1"/>
</dbReference>
<evidence type="ECO:0000256" key="3">
    <source>
        <dbReference type="ARBA" id="ARBA00022692"/>
    </source>
</evidence>
<dbReference type="AlphaFoldDB" id="A0A845KZJ1"/>
<dbReference type="Gene3D" id="1.20.1250.20">
    <property type="entry name" value="MFS general substrate transporter like domains"/>
    <property type="match status" value="1"/>
</dbReference>
<keyword evidence="9" id="KW-1185">Reference proteome</keyword>
<dbReference type="Proteomes" id="UP000463470">
    <property type="component" value="Unassembled WGS sequence"/>
</dbReference>
<dbReference type="InterPro" id="IPR052714">
    <property type="entry name" value="MFS_Exporter"/>
</dbReference>
<comment type="caution">
    <text evidence="8">The sequence shown here is derived from an EMBL/GenBank/DDBJ whole genome shotgun (WGS) entry which is preliminary data.</text>
</comment>
<protein>
    <submittedName>
        <fullName evidence="8">MFS transporter</fullName>
    </submittedName>
</protein>
<evidence type="ECO:0000313" key="8">
    <source>
        <dbReference type="EMBL" id="MZP29193.1"/>
    </source>
</evidence>
<evidence type="ECO:0000256" key="2">
    <source>
        <dbReference type="ARBA" id="ARBA00022448"/>
    </source>
</evidence>
<dbReference type="SUPFAM" id="SSF103473">
    <property type="entry name" value="MFS general substrate transporter"/>
    <property type="match status" value="1"/>
</dbReference>
<feature type="transmembrane region" description="Helical" evidence="6">
    <location>
        <begin position="107"/>
        <end position="125"/>
    </location>
</feature>
<evidence type="ECO:0000256" key="6">
    <source>
        <dbReference type="SAM" id="Phobius"/>
    </source>
</evidence>
<sequence>MGDATSLPLFTKPFAALLVATSLFISAYYLLMPVIPITLDALGAGKLEIGMTMGVFFVGSLFLRVIAGYLGDRYGRRALFWSCFFAVLPAPFLFLSPSIPKMALVQLIYGYAVGVFTVSSLSELAEMVDAPRLSQAVSIHSISLVIAKGLAPSLGLFLFQGWGTTMLLTLSFACAFLTGALLPFVRKLPRNRSESEAYGAESTEAELPGEEARAKSDRGASRAAIETGATTVVPFGQLLRSPDVLIPGFTLFFITFTNGAIVTMLPLFAGERAIAGFEWFFTANALAIILSRLVMQRLSGRAEVSLVQVSLALIALSVFALAFVETLATLLAVALLYGLGFGLMYPALTVLVLRRTPPSVKGSAMGVFTSFFDIGVTVGAFWAGFSEFWGFGAIYLSSAVLPAVGLLLFTVAYASRRDEAS</sequence>
<gene>
    <name evidence="8" type="ORF">GTO91_05660</name>
</gene>
<dbReference type="EMBL" id="WXEY01000004">
    <property type="protein sequence ID" value="MZP29193.1"/>
    <property type="molecule type" value="Genomic_DNA"/>
</dbReference>
<feature type="transmembrane region" description="Helical" evidence="6">
    <location>
        <begin position="244"/>
        <end position="268"/>
    </location>
</feature>
<feature type="transmembrane region" description="Helical" evidence="6">
    <location>
        <begin position="165"/>
        <end position="185"/>
    </location>
</feature>
<dbReference type="InterPro" id="IPR036259">
    <property type="entry name" value="MFS_trans_sf"/>
</dbReference>
<proteinExistence type="predicted"/>
<keyword evidence="3 6" id="KW-0812">Transmembrane</keyword>
<feature type="transmembrane region" description="Helical" evidence="6">
    <location>
        <begin position="365"/>
        <end position="385"/>
    </location>
</feature>
<feature type="transmembrane region" description="Helical" evidence="6">
    <location>
        <begin position="274"/>
        <end position="294"/>
    </location>
</feature>
<evidence type="ECO:0000313" key="9">
    <source>
        <dbReference type="Proteomes" id="UP000463470"/>
    </source>
</evidence>
<feature type="transmembrane region" description="Helical" evidence="6">
    <location>
        <begin position="306"/>
        <end position="324"/>
    </location>
</feature>
<evidence type="ECO:0000256" key="4">
    <source>
        <dbReference type="ARBA" id="ARBA00022989"/>
    </source>
</evidence>
<keyword evidence="2" id="KW-0813">Transport</keyword>
<feature type="domain" description="Major facilitator superfamily (MFS) profile" evidence="7">
    <location>
        <begin position="8"/>
        <end position="417"/>
    </location>
</feature>
<feature type="transmembrane region" description="Helical" evidence="6">
    <location>
        <begin position="51"/>
        <end position="71"/>
    </location>
</feature>
<evidence type="ECO:0000259" key="7">
    <source>
        <dbReference type="PROSITE" id="PS50850"/>
    </source>
</evidence>
<evidence type="ECO:0000256" key="5">
    <source>
        <dbReference type="ARBA" id="ARBA00023136"/>
    </source>
</evidence>
<name>A0A845KZJ1_9FIRM</name>
<dbReference type="GO" id="GO:0022857">
    <property type="term" value="F:transmembrane transporter activity"/>
    <property type="evidence" value="ECO:0007669"/>
    <property type="project" value="InterPro"/>
</dbReference>
<feature type="transmembrane region" description="Helical" evidence="6">
    <location>
        <begin position="12"/>
        <end position="31"/>
    </location>
</feature>
<dbReference type="PANTHER" id="PTHR23531:SF1">
    <property type="entry name" value="QUINOLENE RESISTANCE PROTEIN NORA"/>
    <property type="match status" value="1"/>
</dbReference>
<keyword evidence="5 6" id="KW-0472">Membrane</keyword>
<reference evidence="8 9" key="1">
    <citation type="submission" date="2020-01" db="EMBL/GenBank/DDBJ databases">
        <title>Whole-genome sequence of Heliobacterium undosum DSM 13378.</title>
        <authorList>
            <person name="Kyndt J.A."/>
            <person name="Meyer T.E."/>
        </authorList>
    </citation>
    <scope>NUCLEOTIDE SEQUENCE [LARGE SCALE GENOMIC DNA]</scope>
    <source>
        <strain evidence="8 9">DSM 13378</strain>
    </source>
</reference>
<dbReference type="OrthoDB" id="1807256at2"/>
<organism evidence="8 9">
    <name type="scientific">Heliomicrobium undosum</name>
    <dbReference type="NCBI Taxonomy" id="121734"/>
    <lineage>
        <taxon>Bacteria</taxon>
        <taxon>Bacillati</taxon>
        <taxon>Bacillota</taxon>
        <taxon>Clostridia</taxon>
        <taxon>Eubacteriales</taxon>
        <taxon>Heliobacteriaceae</taxon>
        <taxon>Heliomicrobium</taxon>
    </lineage>
</organism>
<comment type="subcellular location">
    <subcellularLocation>
        <location evidence="1">Cell membrane</location>
        <topology evidence="1">Multi-pass membrane protein</topology>
    </subcellularLocation>
</comment>
<dbReference type="Pfam" id="PF07690">
    <property type="entry name" value="MFS_1"/>
    <property type="match status" value="1"/>
</dbReference>
<feature type="transmembrane region" description="Helical" evidence="6">
    <location>
        <begin position="78"/>
        <end position="95"/>
    </location>
</feature>
<dbReference type="InterPro" id="IPR011701">
    <property type="entry name" value="MFS"/>
</dbReference>
<dbReference type="GO" id="GO:0005886">
    <property type="term" value="C:plasma membrane"/>
    <property type="evidence" value="ECO:0007669"/>
    <property type="project" value="UniProtKB-SubCell"/>
</dbReference>
<accession>A0A845KZJ1</accession>
<feature type="transmembrane region" description="Helical" evidence="6">
    <location>
        <begin position="330"/>
        <end position="353"/>
    </location>
</feature>
<evidence type="ECO:0000256" key="1">
    <source>
        <dbReference type="ARBA" id="ARBA00004651"/>
    </source>
</evidence>